<dbReference type="AlphaFoldDB" id="A0A1L3FR59"/>
<protein>
    <submittedName>
        <fullName evidence="1">Uncharacterized protein</fullName>
    </submittedName>
</protein>
<evidence type="ECO:0000313" key="1">
    <source>
        <dbReference type="EMBL" id="APG15837.1"/>
    </source>
</evidence>
<proteinExistence type="predicted"/>
<reference evidence="1 2" key="1">
    <citation type="submission" date="2016-11" db="EMBL/GenBank/DDBJ databases">
        <title>Complete Genome Sequence of Bradyrhizobium sp. strain J5, an isolated from soybean nodule in Hokkaido.</title>
        <authorList>
            <person name="Kanehara K."/>
        </authorList>
    </citation>
    <scope>NUCLEOTIDE SEQUENCE [LARGE SCALE GENOMIC DNA]</scope>
    <source>
        <strain evidence="1 2">J5</strain>
    </source>
</reference>
<organism evidence="1 2">
    <name type="scientific">Bradyrhizobium japonicum</name>
    <dbReference type="NCBI Taxonomy" id="375"/>
    <lineage>
        <taxon>Bacteria</taxon>
        <taxon>Pseudomonadati</taxon>
        <taxon>Pseudomonadota</taxon>
        <taxon>Alphaproteobacteria</taxon>
        <taxon>Hyphomicrobiales</taxon>
        <taxon>Nitrobacteraceae</taxon>
        <taxon>Bradyrhizobium</taxon>
    </lineage>
</organism>
<sequence>MHSSRALVGIGIFRFYEIDLTRRAKQGHDGIMAAGVQQASVRTHHLRRRPIGTSEFDIQAPRR</sequence>
<evidence type="ECO:0000313" key="2">
    <source>
        <dbReference type="Proteomes" id="UP000181962"/>
    </source>
</evidence>
<dbReference type="EMBL" id="CP017637">
    <property type="protein sequence ID" value="APG15837.1"/>
    <property type="molecule type" value="Genomic_DNA"/>
</dbReference>
<name>A0A1L3FR59_BRAJP</name>
<dbReference type="Proteomes" id="UP000181962">
    <property type="component" value="Chromosome"/>
</dbReference>
<accession>A0A1L3FR59</accession>
<gene>
    <name evidence="1" type="ORF">BKD09_46890</name>
</gene>